<reference evidence="1 2" key="1">
    <citation type="submission" date="2018-03" db="EMBL/GenBank/DDBJ databases">
        <title>Genomic Encyclopedia of Archaeal and Bacterial Type Strains, Phase II (KMG-II): from individual species to whole genera.</title>
        <authorList>
            <person name="Goeker M."/>
        </authorList>
    </citation>
    <scope>NUCLEOTIDE SEQUENCE [LARGE SCALE GENOMIC DNA]</scope>
    <source>
        <strain evidence="1 2">DSM 100214</strain>
    </source>
</reference>
<keyword evidence="2" id="KW-1185">Reference proteome</keyword>
<evidence type="ECO:0008006" key="3">
    <source>
        <dbReference type="Google" id="ProtNLM"/>
    </source>
</evidence>
<organism evidence="1 2">
    <name type="scientific">Dysgonomonas alginatilytica</name>
    <dbReference type="NCBI Taxonomy" id="1605892"/>
    <lineage>
        <taxon>Bacteria</taxon>
        <taxon>Pseudomonadati</taxon>
        <taxon>Bacteroidota</taxon>
        <taxon>Bacteroidia</taxon>
        <taxon>Bacteroidales</taxon>
        <taxon>Dysgonomonadaceae</taxon>
        <taxon>Dysgonomonas</taxon>
    </lineage>
</organism>
<proteinExistence type="predicted"/>
<dbReference type="OrthoDB" id="1092992at2"/>
<gene>
    <name evidence="1" type="ORF">CLV62_10623</name>
</gene>
<dbReference type="Gene3D" id="1.50.10.20">
    <property type="match status" value="1"/>
</dbReference>
<evidence type="ECO:0000313" key="1">
    <source>
        <dbReference type="EMBL" id="PXV65850.1"/>
    </source>
</evidence>
<name>A0A2V3PT51_9BACT</name>
<dbReference type="Proteomes" id="UP000247973">
    <property type="component" value="Unassembled WGS sequence"/>
</dbReference>
<protein>
    <recommendedName>
        <fullName evidence="3">Lanthionine synthetase-like protein</fullName>
    </recommendedName>
</protein>
<dbReference type="AlphaFoldDB" id="A0A2V3PT51"/>
<dbReference type="SUPFAM" id="SSF158745">
    <property type="entry name" value="LanC-like"/>
    <property type="match status" value="1"/>
</dbReference>
<sequence>MLNLQTLNRTLLLSSKNNNSLGLDHGKMRLSLYFFYIGRKSDNKEYLLAAEKLLDDIFENIKTLKKIDIKDGLSGIGLGVHYLIKNKYVEGNINHVLEDIDNEIIKQLSYPRYYTQLTSSSLIPILYYLCLRLEDQKVSSENNYIYQEIIIQTVNYIYQQINSDFFNESLSYNIEECRLPLFLAVLSKLHKLQFYNNRVTKILEELSYHALSTIPILNANKLLLLWAINLVNKEIELENWARHITLLKNSLNIFSIFNDELRDKNIFFQDGISSIYLIIKDLKELFTDQELNTISDLTFSKIESSGIWNLLQAPQYLSKYGNLPNIFCIIPTLYFSDNKECQL</sequence>
<evidence type="ECO:0000313" key="2">
    <source>
        <dbReference type="Proteomes" id="UP000247973"/>
    </source>
</evidence>
<comment type="caution">
    <text evidence="1">The sequence shown here is derived from an EMBL/GenBank/DDBJ whole genome shotgun (WGS) entry which is preliminary data.</text>
</comment>
<dbReference type="EMBL" id="QICL01000006">
    <property type="protein sequence ID" value="PXV65850.1"/>
    <property type="molecule type" value="Genomic_DNA"/>
</dbReference>
<dbReference type="RefSeq" id="WP_110310045.1">
    <property type="nucleotide sequence ID" value="NZ_QICL01000006.1"/>
</dbReference>
<accession>A0A2V3PT51</accession>